<dbReference type="InterPro" id="IPR050596">
    <property type="entry name" value="AspAT/PAT-like"/>
</dbReference>
<evidence type="ECO:0000256" key="2">
    <source>
        <dbReference type="ARBA" id="ARBA00007441"/>
    </source>
</evidence>
<dbReference type="Gene3D" id="3.90.1150.10">
    <property type="entry name" value="Aspartate Aminotransferase, domain 1"/>
    <property type="match status" value="1"/>
</dbReference>
<evidence type="ECO:0000256" key="3">
    <source>
        <dbReference type="ARBA" id="ARBA00022576"/>
    </source>
</evidence>
<name>A0A381SYJ9_9ZZZZ</name>
<dbReference type="GO" id="GO:0008483">
    <property type="term" value="F:transaminase activity"/>
    <property type="evidence" value="ECO:0007669"/>
    <property type="project" value="UniProtKB-KW"/>
</dbReference>
<reference evidence="7" key="1">
    <citation type="submission" date="2018-05" db="EMBL/GenBank/DDBJ databases">
        <authorList>
            <person name="Lanie J.A."/>
            <person name="Ng W.-L."/>
            <person name="Kazmierczak K.M."/>
            <person name="Andrzejewski T.M."/>
            <person name="Davidsen T.M."/>
            <person name="Wayne K.J."/>
            <person name="Tettelin H."/>
            <person name="Glass J.I."/>
            <person name="Rusch D."/>
            <person name="Podicherti R."/>
            <person name="Tsui H.-C.T."/>
            <person name="Winkler M.E."/>
        </authorList>
    </citation>
    <scope>NUCLEOTIDE SEQUENCE</scope>
</reference>
<dbReference type="InterPro" id="IPR004839">
    <property type="entry name" value="Aminotransferase_I/II_large"/>
</dbReference>
<dbReference type="InterPro" id="IPR004838">
    <property type="entry name" value="NHTrfase_class1_PyrdxlP-BS"/>
</dbReference>
<keyword evidence="3" id="KW-0032">Aminotransferase</keyword>
<dbReference type="GO" id="GO:0006520">
    <property type="term" value="P:amino acid metabolic process"/>
    <property type="evidence" value="ECO:0007669"/>
    <property type="project" value="InterPro"/>
</dbReference>
<evidence type="ECO:0000259" key="6">
    <source>
        <dbReference type="Pfam" id="PF00155"/>
    </source>
</evidence>
<dbReference type="InterPro" id="IPR015421">
    <property type="entry name" value="PyrdxlP-dep_Trfase_major"/>
</dbReference>
<comment type="cofactor">
    <cofactor evidence="1">
        <name>pyridoxal 5'-phosphate</name>
        <dbReference type="ChEBI" id="CHEBI:597326"/>
    </cofactor>
</comment>
<dbReference type="SUPFAM" id="SSF53383">
    <property type="entry name" value="PLP-dependent transferases"/>
    <property type="match status" value="1"/>
</dbReference>
<dbReference type="CDD" id="cd00609">
    <property type="entry name" value="AAT_like"/>
    <property type="match status" value="1"/>
</dbReference>
<gene>
    <name evidence="7" type="ORF">METZ01_LOCUS61936</name>
</gene>
<keyword evidence="4" id="KW-0808">Transferase</keyword>
<protein>
    <recommendedName>
        <fullName evidence="6">Aminotransferase class I/classII large domain-containing protein</fullName>
    </recommendedName>
</protein>
<evidence type="ECO:0000256" key="4">
    <source>
        <dbReference type="ARBA" id="ARBA00022679"/>
    </source>
</evidence>
<proteinExistence type="inferred from homology"/>
<feature type="domain" description="Aminotransferase class I/classII large" evidence="6">
    <location>
        <begin position="14"/>
        <end position="349"/>
    </location>
</feature>
<keyword evidence="5" id="KW-0663">Pyridoxal phosphate</keyword>
<dbReference type="InterPro" id="IPR015424">
    <property type="entry name" value="PyrdxlP-dep_Trfase"/>
</dbReference>
<comment type="similarity">
    <text evidence="2">Belongs to the class-I pyridoxal-phosphate-dependent aminotransferase family.</text>
</comment>
<evidence type="ECO:0000256" key="1">
    <source>
        <dbReference type="ARBA" id="ARBA00001933"/>
    </source>
</evidence>
<dbReference type="NCBIfam" id="NF004870">
    <property type="entry name" value="PRK06225.1"/>
    <property type="match status" value="1"/>
</dbReference>
<dbReference type="EMBL" id="UINC01003766">
    <property type="protein sequence ID" value="SVA09082.1"/>
    <property type="molecule type" value="Genomic_DNA"/>
</dbReference>
<evidence type="ECO:0000256" key="5">
    <source>
        <dbReference type="ARBA" id="ARBA00022898"/>
    </source>
</evidence>
<dbReference type="PROSITE" id="PS00105">
    <property type="entry name" value="AA_TRANSFER_CLASS_1"/>
    <property type="match status" value="1"/>
</dbReference>
<accession>A0A381SYJ9</accession>
<evidence type="ECO:0000313" key="7">
    <source>
        <dbReference type="EMBL" id="SVA09082.1"/>
    </source>
</evidence>
<dbReference type="Gene3D" id="3.40.640.10">
    <property type="entry name" value="Type I PLP-dependent aspartate aminotransferase-like (Major domain)"/>
    <property type="match status" value="1"/>
</dbReference>
<dbReference type="PANTHER" id="PTHR46383:SF1">
    <property type="entry name" value="ASPARTATE AMINOTRANSFERASE"/>
    <property type="match status" value="1"/>
</dbReference>
<sequence>MFFDDLHNQKDLKWLGQNTNHFNSHDYVISEMIQSIKSQEFHHYAPPLGLEELRTLVLNRLGLTNLVSLITDGAVSGLYHICKELCSSTEQLITTDPTWAWPIHFAQSTGAEVIQIPIFGKEYNYTLDPNRLKEYINRNTKLLYLVDPNNPLGTCFSKEQILKIVEIAEDNNITIIHDCTYRDFADDHHLIANYYPENTITIWSFSKWLGLAGMRIGTIVTSEKIMEKIGQYPPNILGSNIVAQRGAIAGLKIMDEWFPKVFKLQRENQKNVFEMINNTKGFEIPIYPSNGNFIIIEIEDEEITPEAISSCYAEHKILVRQGSYHTKKFGNKFVKVSLSVPKEWADEFINLFPSIITRSRNKTGNFQLY</sequence>
<dbReference type="GO" id="GO:0030170">
    <property type="term" value="F:pyridoxal phosphate binding"/>
    <property type="evidence" value="ECO:0007669"/>
    <property type="project" value="InterPro"/>
</dbReference>
<dbReference type="InterPro" id="IPR015422">
    <property type="entry name" value="PyrdxlP-dep_Trfase_small"/>
</dbReference>
<dbReference type="PANTHER" id="PTHR46383">
    <property type="entry name" value="ASPARTATE AMINOTRANSFERASE"/>
    <property type="match status" value="1"/>
</dbReference>
<dbReference type="AlphaFoldDB" id="A0A381SYJ9"/>
<organism evidence="7">
    <name type="scientific">marine metagenome</name>
    <dbReference type="NCBI Taxonomy" id="408172"/>
    <lineage>
        <taxon>unclassified sequences</taxon>
        <taxon>metagenomes</taxon>
        <taxon>ecological metagenomes</taxon>
    </lineage>
</organism>
<dbReference type="Pfam" id="PF00155">
    <property type="entry name" value="Aminotran_1_2"/>
    <property type="match status" value="1"/>
</dbReference>